<feature type="compositionally biased region" description="Basic and acidic residues" evidence="1">
    <location>
        <begin position="78"/>
        <end position="90"/>
    </location>
</feature>
<feature type="compositionally biased region" description="Acidic residues" evidence="1">
    <location>
        <begin position="60"/>
        <end position="69"/>
    </location>
</feature>
<evidence type="ECO:0000313" key="4">
    <source>
        <dbReference type="EMBL" id="CEK73826.1"/>
    </source>
</evidence>
<evidence type="ECO:0000313" key="2">
    <source>
        <dbReference type="EMBL" id="CEK73823.1"/>
    </source>
</evidence>
<feature type="compositionally biased region" description="Basic and acidic residues" evidence="1">
    <location>
        <begin position="249"/>
        <end position="297"/>
    </location>
</feature>
<evidence type="ECO:0000256" key="1">
    <source>
        <dbReference type="SAM" id="MobiDB-lite"/>
    </source>
</evidence>
<feature type="non-terminal residue" evidence="2">
    <location>
        <position position="352"/>
    </location>
</feature>
<gene>
    <name evidence="2" type="primary">ORF88419</name>
    <name evidence="3" type="synonym">ORF88430</name>
    <name evidence="4" type="synonym">ORF88438</name>
</gene>
<accession>A0A0B6ZYY4</accession>
<dbReference type="EMBL" id="HACG01026960">
    <property type="protein sequence ID" value="CEK73825.1"/>
    <property type="molecule type" value="Transcribed_RNA"/>
</dbReference>
<feature type="compositionally biased region" description="Basic and acidic residues" evidence="1">
    <location>
        <begin position="217"/>
        <end position="227"/>
    </location>
</feature>
<organism evidence="2">
    <name type="scientific">Arion vulgaris</name>
    <dbReference type="NCBI Taxonomy" id="1028688"/>
    <lineage>
        <taxon>Eukaryota</taxon>
        <taxon>Metazoa</taxon>
        <taxon>Spiralia</taxon>
        <taxon>Lophotrochozoa</taxon>
        <taxon>Mollusca</taxon>
        <taxon>Gastropoda</taxon>
        <taxon>Heterobranchia</taxon>
        <taxon>Euthyneura</taxon>
        <taxon>Panpulmonata</taxon>
        <taxon>Eupulmonata</taxon>
        <taxon>Stylommatophora</taxon>
        <taxon>Helicina</taxon>
        <taxon>Arionoidea</taxon>
        <taxon>Arionidae</taxon>
        <taxon>Arion</taxon>
    </lineage>
</organism>
<feature type="compositionally biased region" description="Basic residues" evidence="1">
    <location>
        <begin position="151"/>
        <end position="165"/>
    </location>
</feature>
<feature type="region of interest" description="Disordered" evidence="1">
    <location>
        <begin position="1"/>
        <end position="352"/>
    </location>
</feature>
<protein>
    <submittedName>
        <fullName evidence="2">Uncharacterized protein</fullName>
    </submittedName>
</protein>
<dbReference type="AlphaFoldDB" id="A0A0B6ZYY4"/>
<reference evidence="2" key="1">
    <citation type="submission" date="2014-12" db="EMBL/GenBank/DDBJ databases">
        <title>Insight into the proteome of Arion vulgaris.</title>
        <authorList>
            <person name="Aradska J."/>
            <person name="Bulat T."/>
            <person name="Smidak R."/>
            <person name="Sarate P."/>
            <person name="Gangsoo J."/>
            <person name="Sialana F."/>
            <person name="Bilban M."/>
            <person name="Lubec G."/>
        </authorList>
    </citation>
    <scope>NUCLEOTIDE SEQUENCE</scope>
    <source>
        <tissue evidence="2">Skin</tissue>
    </source>
</reference>
<evidence type="ECO:0000313" key="3">
    <source>
        <dbReference type="EMBL" id="CEK73825.1"/>
    </source>
</evidence>
<sequence>MSFTSMYDRVKTQRNREPEMQHKSEPAPKSSFDKFKQNRKKNGNKARSSLYSFDTSSGASDEDDDDGDVLSDLSESESSQKPEPIKEPKTPKTKQIKRPHVSSSSSSCEEDDDALLRASKPKGKKTDKFSEIFSSDSEDDNFQPPSNKMKTSSKTKVKPVPKRRKNRDDSSDSVASRDEFVKPHAMSSVADSLDEMDMSEVGDLKNKRNKIKTKPAKSVENEEKDALAESITNKTLKTGGFESVSKIPTKVDKEASPPKKAKLEVKKATKIHDNNKSNDKEERKSLMSDKKKGKSESVRAGNRIELSNKSEIRKPKVESESKSTEKHKPKVEADKSKSKIESSKIESAKTES</sequence>
<feature type="compositionally biased region" description="Basic and acidic residues" evidence="1">
    <location>
        <begin position="306"/>
        <end position="352"/>
    </location>
</feature>
<proteinExistence type="predicted"/>
<dbReference type="EMBL" id="HACG01026961">
    <property type="protein sequence ID" value="CEK73826.1"/>
    <property type="molecule type" value="Transcribed_RNA"/>
</dbReference>
<feature type="compositionally biased region" description="Basic and acidic residues" evidence="1">
    <location>
        <begin position="166"/>
        <end position="182"/>
    </location>
</feature>
<dbReference type="EMBL" id="HACG01026958">
    <property type="protein sequence ID" value="CEK73823.1"/>
    <property type="molecule type" value="Transcribed_RNA"/>
</dbReference>
<feature type="compositionally biased region" description="Basic and acidic residues" evidence="1">
    <location>
        <begin position="8"/>
        <end position="36"/>
    </location>
</feature>
<name>A0A0B6ZYY4_9EUPU</name>
<feature type="compositionally biased region" description="Basic residues" evidence="1">
    <location>
        <begin position="91"/>
        <end position="100"/>
    </location>
</feature>